<organism evidence="2 3">
    <name type="scientific">Halovivax asiaticus JCM 14624</name>
    <dbReference type="NCBI Taxonomy" id="1227490"/>
    <lineage>
        <taxon>Archaea</taxon>
        <taxon>Methanobacteriati</taxon>
        <taxon>Methanobacteriota</taxon>
        <taxon>Stenosarchaea group</taxon>
        <taxon>Halobacteria</taxon>
        <taxon>Halobacteriales</taxon>
        <taxon>Natrialbaceae</taxon>
        <taxon>Halovivax</taxon>
    </lineage>
</organism>
<dbReference type="InterPro" id="IPR027417">
    <property type="entry name" value="P-loop_NTPase"/>
</dbReference>
<keyword evidence="3" id="KW-1185">Reference proteome</keyword>
<dbReference type="InterPro" id="IPR011704">
    <property type="entry name" value="ATPase_dyneun-rel_AAA"/>
</dbReference>
<dbReference type="GO" id="GO:0005524">
    <property type="term" value="F:ATP binding"/>
    <property type="evidence" value="ECO:0007669"/>
    <property type="project" value="InterPro"/>
</dbReference>
<dbReference type="AlphaFoldDB" id="M0BNW3"/>
<evidence type="ECO:0000313" key="2">
    <source>
        <dbReference type="EMBL" id="ELZ12530.1"/>
    </source>
</evidence>
<proteinExistence type="predicted"/>
<feature type="domain" description="AAA+ ATPase" evidence="1">
    <location>
        <begin position="181"/>
        <end position="350"/>
    </location>
</feature>
<dbReference type="STRING" id="1227490.C479_04017"/>
<name>M0BNW3_9EURY</name>
<dbReference type="SMART" id="SM00382">
    <property type="entry name" value="AAA"/>
    <property type="match status" value="1"/>
</dbReference>
<dbReference type="Gene3D" id="3.40.50.300">
    <property type="entry name" value="P-loop containing nucleotide triphosphate hydrolases"/>
    <property type="match status" value="1"/>
</dbReference>
<evidence type="ECO:0000259" key="1">
    <source>
        <dbReference type="SMART" id="SM00382"/>
    </source>
</evidence>
<reference evidence="2 3" key="1">
    <citation type="journal article" date="2014" name="PLoS Genet.">
        <title>Phylogenetically driven sequencing of extremely halophilic archaea reveals strategies for static and dynamic osmo-response.</title>
        <authorList>
            <person name="Becker E.A."/>
            <person name="Seitzer P.M."/>
            <person name="Tritt A."/>
            <person name="Larsen D."/>
            <person name="Krusor M."/>
            <person name="Yao A.I."/>
            <person name="Wu D."/>
            <person name="Madern D."/>
            <person name="Eisen J.A."/>
            <person name="Darling A.E."/>
            <person name="Facciotti M.T."/>
        </authorList>
    </citation>
    <scope>NUCLEOTIDE SEQUENCE [LARGE SCALE GENOMIC DNA]</scope>
    <source>
        <strain evidence="2 3">JCM 14624</strain>
    </source>
</reference>
<dbReference type="Pfam" id="PF07728">
    <property type="entry name" value="AAA_5"/>
    <property type="match status" value="1"/>
</dbReference>
<dbReference type="SUPFAM" id="SSF52540">
    <property type="entry name" value="P-loop containing nucleoside triphosphate hydrolases"/>
    <property type="match status" value="1"/>
</dbReference>
<dbReference type="PANTHER" id="PTHR37291">
    <property type="entry name" value="5-METHYLCYTOSINE-SPECIFIC RESTRICTION ENZYME B"/>
    <property type="match status" value="1"/>
</dbReference>
<dbReference type="EMBL" id="AOIQ01000008">
    <property type="protein sequence ID" value="ELZ12530.1"/>
    <property type="molecule type" value="Genomic_DNA"/>
</dbReference>
<dbReference type="Proteomes" id="UP000011560">
    <property type="component" value="Unassembled WGS sequence"/>
</dbReference>
<dbReference type="InterPro" id="IPR003593">
    <property type="entry name" value="AAA+_ATPase"/>
</dbReference>
<dbReference type="GO" id="GO:0016887">
    <property type="term" value="F:ATP hydrolysis activity"/>
    <property type="evidence" value="ECO:0007669"/>
    <property type="project" value="InterPro"/>
</dbReference>
<protein>
    <submittedName>
        <fullName evidence="2">ATPase AAA</fullName>
    </submittedName>
</protein>
<accession>M0BNW3</accession>
<comment type="caution">
    <text evidence="2">The sequence shown here is derived from an EMBL/GenBank/DDBJ whole genome shotgun (WGS) entry which is preliminary data.</text>
</comment>
<dbReference type="PATRIC" id="fig|1227490.4.peg.807"/>
<gene>
    <name evidence="2" type="ORF">C479_04017</name>
</gene>
<dbReference type="PANTHER" id="PTHR37291:SF1">
    <property type="entry name" value="TYPE IV METHYL-DIRECTED RESTRICTION ENZYME ECOKMCRB SUBUNIT"/>
    <property type="match status" value="1"/>
</dbReference>
<evidence type="ECO:0000313" key="3">
    <source>
        <dbReference type="Proteomes" id="UP000011560"/>
    </source>
</evidence>
<dbReference type="CDD" id="cd00009">
    <property type="entry name" value="AAA"/>
    <property type="match status" value="1"/>
</dbReference>
<sequence>MWTPAGLRGTQNTSNLEPIRDALQESSSQFLLTINSGEYSDEISNEYHLKEGIPGYDQLKSAIERSEEVPFAALEQQENYWAIVAAGTLGDVQLESINENGEKEWVAKTRRLEWVEPIDLEAVNPLIDKGEIRRRGINELTQQELTLIFDWHHGSGVRAVEEITESERADLLKEAFAHLIAGRNIVFYGPPGTGKTHAAKQLSKAICGEQALTIETANAEWTNYDMIGGWAPGPADSPRIVDNEASDWHAEQGIITRVAEDCAESLDNSARPSWLLIDELNRANLDQAFGDVFTLLDLEYRASKALEYANETQPLPYAFRILATQNTYDLAQLFSLGYAFRRRFAFLEVPSQLGSSSSTSVKPSEYTVPQIDASEALKSVSASDVEAVASWASDRLNYAEQDEHQAEGAPEIDPRALYPQFANTPRINDTLKSVQERNMGLEGDNFIHAVLALSNAATEYDVIEVGRAIVMDVVAYVLAYELAFPDEADQETVDQACCAYLVPQFENVMSDLRQADALSQDDEIESEFKKIIVLAENLGLSETANRLEDALDSHSILG</sequence>
<dbReference type="InterPro" id="IPR052934">
    <property type="entry name" value="Methyl-DNA_Rec/Restrict_Enz"/>
</dbReference>